<dbReference type="PANTHER" id="PTHR43798">
    <property type="entry name" value="MONOACYLGLYCEROL LIPASE"/>
    <property type="match status" value="1"/>
</dbReference>
<dbReference type="InterPro" id="IPR000073">
    <property type="entry name" value="AB_hydrolase_1"/>
</dbReference>
<dbReference type="GO" id="GO:0016020">
    <property type="term" value="C:membrane"/>
    <property type="evidence" value="ECO:0007669"/>
    <property type="project" value="TreeGrafter"/>
</dbReference>
<name>A0A5C6WWE5_9DELT</name>
<dbReference type="InterPro" id="IPR029058">
    <property type="entry name" value="AB_hydrolase_fold"/>
</dbReference>
<dbReference type="GO" id="GO:0016787">
    <property type="term" value="F:hydrolase activity"/>
    <property type="evidence" value="ECO:0007669"/>
    <property type="project" value="UniProtKB-KW"/>
</dbReference>
<dbReference type="RefSeq" id="WP_146975541.1">
    <property type="nucleotide sequence ID" value="NZ_VOSL01000059.1"/>
</dbReference>
<evidence type="ECO:0000313" key="2">
    <source>
        <dbReference type="EMBL" id="TXD33756.1"/>
    </source>
</evidence>
<dbReference type="InterPro" id="IPR050266">
    <property type="entry name" value="AB_hydrolase_sf"/>
</dbReference>
<organism evidence="2 3">
    <name type="scientific">Lujinxingia vulgaris</name>
    <dbReference type="NCBI Taxonomy" id="2600176"/>
    <lineage>
        <taxon>Bacteria</taxon>
        <taxon>Deltaproteobacteria</taxon>
        <taxon>Bradymonadales</taxon>
        <taxon>Lujinxingiaceae</taxon>
        <taxon>Lujinxingia</taxon>
    </lineage>
</organism>
<protein>
    <submittedName>
        <fullName evidence="2">Alpha/beta hydrolase</fullName>
    </submittedName>
</protein>
<gene>
    <name evidence="2" type="ORF">FRC96_14875</name>
</gene>
<dbReference type="SUPFAM" id="SSF53474">
    <property type="entry name" value="alpha/beta-Hydrolases"/>
    <property type="match status" value="1"/>
</dbReference>
<evidence type="ECO:0000313" key="3">
    <source>
        <dbReference type="Proteomes" id="UP000321046"/>
    </source>
</evidence>
<feature type="domain" description="AB hydrolase-1" evidence="1">
    <location>
        <begin position="26"/>
        <end position="251"/>
    </location>
</feature>
<comment type="caution">
    <text evidence="2">The sequence shown here is derived from an EMBL/GenBank/DDBJ whole genome shotgun (WGS) entry which is preliminary data.</text>
</comment>
<dbReference type="Gene3D" id="3.40.50.1820">
    <property type="entry name" value="alpha/beta hydrolase"/>
    <property type="match status" value="1"/>
</dbReference>
<reference evidence="2 3" key="1">
    <citation type="submission" date="2019-08" db="EMBL/GenBank/DDBJ databases">
        <title>Bradymonadales sp. TMQ2.</title>
        <authorList>
            <person name="Liang Q."/>
        </authorList>
    </citation>
    <scope>NUCLEOTIDE SEQUENCE [LARGE SCALE GENOMIC DNA]</scope>
    <source>
        <strain evidence="2 3">TMQ2</strain>
    </source>
</reference>
<dbReference type="PANTHER" id="PTHR43798:SF33">
    <property type="entry name" value="HYDROLASE, PUTATIVE (AFU_ORTHOLOGUE AFUA_2G14860)-RELATED"/>
    <property type="match status" value="1"/>
</dbReference>
<dbReference type="AlphaFoldDB" id="A0A5C6WWE5"/>
<dbReference type="Proteomes" id="UP000321046">
    <property type="component" value="Unassembled WGS sequence"/>
</dbReference>
<sequence length="269" mass="29491">MSTALTLSPSLHVVEDLRDGPLIIGLHGWGGSHHTFDPLRDHLPPDRAFAGCDWPGYGLSPAPSHFTLDAIVEPVAAWLHDLRGRHPGPFIAVGSCSGALFGIELLRRHPGALDHLVMVEPFAFNPWYLKLFLIPGFGRLAYVSTFANPLGRWLTNRSLAAQSDEQPDMTTVAHTPTRTTLSYLRELDRMGNARRFAEVTTPLSLVHGERTFGALIRGIPMWQELFPAAPLDVVEGAGHLPLSEKPELLARLVEREVAKAAEKVNRSAG</sequence>
<keyword evidence="2" id="KW-0378">Hydrolase</keyword>
<dbReference type="OrthoDB" id="9804723at2"/>
<dbReference type="EMBL" id="VOSL01000059">
    <property type="protein sequence ID" value="TXD33756.1"/>
    <property type="molecule type" value="Genomic_DNA"/>
</dbReference>
<accession>A0A5C6WWE5</accession>
<proteinExistence type="predicted"/>
<evidence type="ECO:0000259" key="1">
    <source>
        <dbReference type="Pfam" id="PF12697"/>
    </source>
</evidence>
<dbReference type="Pfam" id="PF12697">
    <property type="entry name" value="Abhydrolase_6"/>
    <property type="match status" value="1"/>
</dbReference>